<name>A0ABV3MKD3_9ENTE</name>
<evidence type="ECO:0000259" key="1">
    <source>
        <dbReference type="PROSITE" id="PS50943"/>
    </source>
</evidence>
<sequence>MEVGERIKQRRKELGYNADYLASKLGVSRSTIFRYEKGEIEKLPTEVLEKLAISLDTTPGYLMGWTEKPQDKLLNIYNQLDIQKQDEVYNFAKFKLNEQNKEIFTIAAHSDDPNKKITKKEFEDLNRYLDEADKNFDGK</sequence>
<dbReference type="PROSITE" id="PS50943">
    <property type="entry name" value="HTH_CROC1"/>
    <property type="match status" value="1"/>
</dbReference>
<evidence type="ECO:0000313" key="2">
    <source>
        <dbReference type="EMBL" id="MEW3467904.1"/>
    </source>
</evidence>
<proteinExistence type="predicted"/>
<dbReference type="Gene3D" id="1.10.260.40">
    <property type="entry name" value="lambda repressor-like DNA-binding domains"/>
    <property type="match status" value="1"/>
</dbReference>
<dbReference type="CDD" id="cd00093">
    <property type="entry name" value="HTH_XRE"/>
    <property type="match status" value="1"/>
</dbReference>
<gene>
    <name evidence="2" type="ORF">AB1I55_17550</name>
</gene>
<dbReference type="InterPro" id="IPR010982">
    <property type="entry name" value="Lambda_DNA-bd_dom_sf"/>
</dbReference>
<feature type="domain" description="HTH cro/C1-type" evidence="1">
    <location>
        <begin position="7"/>
        <end position="62"/>
    </location>
</feature>
<dbReference type="SMART" id="SM00530">
    <property type="entry name" value="HTH_XRE"/>
    <property type="match status" value="1"/>
</dbReference>
<dbReference type="SUPFAM" id="SSF47413">
    <property type="entry name" value="lambda repressor-like DNA-binding domains"/>
    <property type="match status" value="1"/>
</dbReference>
<keyword evidence="3" id="KW-1185">Reference proteome</keyword>
<accession>A0ABV3MKD3</accession>
<dbReference type="InterPro" id="IPR001387">
    <property type="entry name" value="Cro/C1-type_HTH"/>
</dbReference>
<protein>
    <submittedName>
        <fullName evidence="2">Helix-turn-helix domain-containing protein</fullName>
    </submittedName>
</protein>
<organism evidence="2 3">
    <name type="scientific">Enterococcus entomosocium</name>
    <dbReference type="NCBI Taxonomy" id="3034352"/>
    <lineage>
        <taxon>Bacteria</taxon>
        <taxon>Bacillati</taxon>
        <taxon>Bacillota</taxon>
        <taxon>Bacilli</taxon>
        <taxon>Lactobacillales</taxon>
        <taxon>Enterococcaceae</taxon>
        <taxon>Enterococcus</taxon>
    </lineage>
</organism>
<comment type="caution">
    <text evidence="2">The sequence shown here is derived from an EMBL/GenBank/DDBJ whole genome shotgun (WGS) entry which is preliminary data.</text>
</comment>
<dbReference type="RefSeq" id="WP_142967291.1">
    <property type="nucleotide sequence ID" value="NZ_JBFDTA010000002.1"/>
</dbReference>
<evidence type="ECO:0000313" key="3">
    <source>
        <dbReference type="Proteomes" id="UP001554047"/>
    </source>
</evidence>
<reference evidence="2 3" key="1">
    <citation type="submission" date="2024-05" db="EMBL/GenBank/DDBJ databases">
        <title>Human gut microbiome strain richness.</title>
        <authorList>
            <person name="Chen-Liaw A."/>
        </authorList>
    </citation>
    <scope>NUCLEOTIDE SEQUENCE [LARGE SCALE GENOMIC DNA]</scope>
    <source>
        <strain evidence="2 3">J1100102st1_G3_J1100102_180507</strain>
    </source>
</reference>
<dbReference type="Proteomes" id="UP001554047">
    <property type="component" value="Unassembled WGS sequence"/>
</dbReference>
<dbReference type="EMBL" id="JBFDTB010000058">
    <property type="protein sequence ID" value="MEW3467904.1"/>
    <property type="molecule type" value="Genomic_DNA"/>
</dbReference>
<dbReference type="Pfam" id="PF01381">
    <property type="entry name" value="HTH_3"/>
    <property type="match status" value="1"/>
</dbReference>